<feature type="compositionally biased region" description="Polar residues" evidence="5">
    <location>
        <begin position="51"/>
        <end position="63"/>
    </location>
</feature>
<dbReference type="GO" id="GO:0045127">
    <property type="term" value="F:N-acetylglucosamine kinase activity"/>
    <property type="evidence" value="ECO:0007669"/>
    <property type="project" value="UniProtKB-EC"/>
</dbReference>
<evidence type="ECO:0000313" key="7">
    <source>
        <dbReference type="EMBL" id="CAF1073045.1"/>
    </source>
</evidence>
<feature type="compositionally biased region" description="Polar residues" evidence="5">
    <location>
        <begin position="178"/>
        <end position="193"/>
    </location>
</feature>
<organism evidence="8 10">
    <name type="scientific">Adineta steineri</name>
    <dbReference type="NCBI Taxonomy" id="433720"/>
    <lineage>
        <taxon>Eukaryota</taxon>
        <taxon>Metazoa</taxon>
        <taxon>Spiralia</taxon>
        <taxon>Gnathifera</taxon>
        <taxon>Rotifera</taxon>
        <taxon>Eurotatoria</taxon>
        <taxon>Bdelloidea</taxon>
        <taxon>Adinetida</taxon>
        <taxon>Adinetidae</taxon>
        <taxon>Adineta</taxon>
    </lineage>
</organism>
<feature type="compositionally biased region" description="Low complexity" evidence="5">
    <location>
        <begin position="228"/>
        <end position="237"/>
    </location>
</feature>
<dbReference type="EMBL" id="CAJNOM010000112">
    <property type="protein sequence ID" value="CAF1073045.1"/>
    <property type="molecule type" value="Genomic_DNA"/>
</dbReference>
<evidence type="ECO:0000256" key="5">
    <source>
        <dbReference type="SAM" id="MobiDB-lite"/>
    </source>
</evidence>
<dbReference type="Gene3D" id="3.30.420.40">
    <property type="match status" value="1"/>
</dbReference>
<evidence type="ECO:0000313" key="10">
    <source>
        <dbReference type="Proteomes" id="UP000663877"/>
    </source>
</evidence>
<evidence type="ECO:0000256" key="4">
    <source>
        <dbReference type="ARBA" id="ARBA00031123"/>
    </source>
</evidence>
<proteinExistence type="inferred from homology"/>
<dbReference type="Proteomes" id="UP000663832">
    <property type="component" value="Unassembled WGS sequence"/>
</dbReference>
<sequence length="607" mass="68356">MMSTVHVNETNTNEDHVNSREEHRQRYPSTNSSSVEKQFHSTNNNNNNNNERSGQNSRTSSLAESTIAPINNEGFSNVGEIIQHLQTVWFDHNNHDNARRTTNPSTNNTNTNEMIPPHYSKGHSQSTSSSQQHYTHHQSNQQHNQYSGQQYWNNYNNNPRRSSGNGNYTRNYGGGNNEQYWNPKSTRFPSHRSMNNLITNSVNYQQQSQLSPPAQRRPGEQPYYHNDQQVQQQSSQSYYKKNRPDYDRRSNGYTTQQSVDYSSNNTTSEQSNINSTQSYSSGATKTEGVLIDDNGKLYVALQSGPSNPWVLGFDCVGKLLKQLIDDILAKGEVKWDDIVCVGIILSGAGQLESQANVRNELELLGMDTSKISVGEDLIAPVPNGGVVIISGTGSNCVVYNQDGSSKRAGGWGHLLGDEGGAYWIAQRAIKRVFDHDDNLNLSRYDLTRLSNEIKAYFKVQHISQLLNYFYKNFQKDFIARFTKVIAELALYDNDEASQELFKEAGYMLGAHLRAISTYIETRLYEQGKLQVVAVGSVFRSWKFLKPGFMDAISNGNSLPFNKIELVQLTAPGAIGAAIWAVRRQGHRPTNIDFNKNFSILDTIDISN</sequence>
<feature type="compositionally biased region" description="Polar residues" evidence="5">
    <location>
        <begin position="251"/>
        <end position="283"/>
    </location>
</feature>
<evidence type="ECO:0000256" key="1">
    <source>
        <dbReference type="ARBA" id="ARBA00006198"/>
    </source>
</evidence>
<feature type="compositionally biased region" description="Basic and acidic residues" evidence="5">
    <location>
        <begin position="13"/>
        <end position="25"/>
    </location>
</feature>
<feature type="compositionally biased region" description="Polar residues" evidence="5">
    <location>
        <begin position="27"/>
        <end position="42"/>
    </location>
</feature>
<evidence type="ECO:0000256" key="2">
    <source>
        <dbReference type="ARBA" id="ARBA00012122"/>
    </source>
</evidence>
<reference evidence="8" key="1">
    <citation type="submission" date="2021-02" db="EMBL/GenBank/DDBJ databases">
        <authorList>
            <person name="Nowell W R."/>
        </authorList>
    </citation>
    <scope>NUCLEOTIDE SEQUENCE</scope>
</reference>
<dbReference type="OrthoDB" id="311172at2759"/>
<feature type="region of interest" description="Disordered" evidence="5">
    <location>
        <begin position="1"/>
        <end position="63"/>
    </location>
</feature>
<feature type="compositionally biased region" description="Low complexity" evidence="5">
    <location>
        <begin position="101"/>
        <end position="171"/>
    </location>
</feature>
<dbReference type="Proteomes" id="UP000663877">
    <property type="component" value="Unassembled WGS sequence"/>
</dbReference>
<dbReference type="Pfam" id="PF01869">
    <property type="entry name" value="BcrAD_BadFG"/>
    <property type="match status" value="1"/>
</dbReference>
<dbReference type="InterPro" id="IPR002731">
    <property type="entry name" value="ATPase_BadF"/>
</dbReference>
<feature type="region of interest" description="Disordered" evidence="5">
    <location>
        <begin position="94"/>
        <end position="193"/>
    </location>
</feature>
<evidence type="ECO:0000259" key="6">
    <source>
        <dbReference type="Pfam" id="PF01869"/>
    </source>
</evidence>
<comment type="similarity">
    <text evidence="1">Belongs to the eukaryotic-type N-acetylglucosamine kinase family.</text>
</comment>
<evidence type="ECO:0000313" key="8">
    <source>
        <dbReference type="EMBL" id="CAF1366288.1"/>
    </source>
</evidence>
<evidence type="ECO:0000313" key="9">
    <source>
        <dbReference type="Proteomes" id="UP000663832"/>
    </source>
</evidence>
<dbReference type="InterPro" id="IPR043129">
    <property type="entry name" value="ATPase_NBD"/>
</dbReference>
<dbReference type="EC" id="2.7.1.59" evidence="2"/>
<dbReference type="PANTHER" id="PTHR12862">
    <property type="entry name" value="BADF TYPE ATPASE DOMAIN-CONTAINING PROTEIN"/>
    <property type="match status" value="1"/>
</dbReference>
<name>A0A815IBJ6_9BILA</name>
<dbReference type="PANTHER" id="PTHR12862:SF0">
    <property type="entry name" value="N-ACETYL-D-GLUCOSAMINE KINASE"/>
    <property type="match status" value="1"/>
</dbReference>
<feature type="compositionally biased region" description="Polar residues" evidence="5">
    <location>
        <begin position="1"/>
        <end position="11"/>
    </location>
</feature>
<protein>
    <recommendedName>
        <fullName evidence="3">N-acetyl-D-glucosamine kinase</fullName>
        <ecNumber evidence="2">2.7.1.59</ecNumber>
    </recommendedName>
    <alternativeName>
        <fullName evidence="4">GlcNAc kinase</fullName>
    </alternativeName>
</protein>
<keyword evidence="9" id="KW-1185">Reference proteome</keyword>
<gene>
    <name evidence="8" type="ORF">BJG266_LOCUS35780</name>
    <name evidence="7" type="ORF">QVE165_LOCUS18800</name>
</gene>
<dbReference type="EMBL" id="CAJNOI010000952">
    <property type="protein sequence ID" value="CAF1366288.1"/>
    <property type="molecule type" value="Genomic_DNA"/>
</dbReference>
<evidence type="ECO:0000256" key="3">
    <source>
        <dbReference type="ARBA" id="ARBA00014974"/>
    </source>
</evidence>
<feature type="domain" description="ATPase BadF/BadG/BcrA/BcrD type" evidence="6">
    <location>
        <begin position="281"/>
        <end position="580"/>
    </location>
</feature>
<comment type="caution">
    <text evidence="8">The sequence shown here is derived from an EMBL/GenBank/DDBJ whole genome shotgun (WGS) entry which is preliminary data.</text>
</comment>
<dbReference type="SUPFAM" id="SSF53067">
    <property type="entry name" value="Actin-like ATPase domain"/>
    <property type="match status" value="2"/>
</dbReference>
<dbReference type="AlphaFoldDB" id="A0A815IBJ6"/>
<feature type="region of interest" description="Disordered" evidence="5">
    <location>
        <begin position="205"/>
        <end position="283"/>
    </location>
</feature>
<accession>A0A815IBJ6</accession>
<dbReference type="InterPro" id="IPR039758">
    <property type="entry name" value="NAGK-like"/>
</dbReference>